<reference evidence="1" key="1">
    <citation type="journal article" date="2021" name="New Phytol.">
        <title>Evolutionary innovations through gain and loss of genes in the ectomycorrhizal Boletales.</title>
        <authorList>
            <person name="Wu G."/>
            <person name="Miyauchi S."/>
            <person name="Morin E."/>
            <person name="Kuo A."/>
            <person name="Drula E."/>
            <person name="Varga T."/>
            <person name="Kohler A."/>
            <person name="Feng B."/>
            <person name="Cao Y."/>
            <person name="Lipzen A."/>
            <person name="Daum C."/>
            <person name="Hundley H."/>
            <person name="Pangilinan J."/>
            <person name="Johnson J."/>
            <person name="Barry K."/>
            <person name="LaButti K."/>
            <person name="Ng V."/>
            <person name="Ahrendt S."/>
            <person name="Min B."/>
            <person name="Choi I.G."/>
            <person name="Park H."/>
            <person name="Plett J.M."/>
            <person name="Magnuson J."/>
            <person name="Spatafora J.W."/>
            <person name="Nagy L.G."/>
            <person name="Henrissat B."/>
            <person name="Grigoriev I.V."/>
            <person name="Yang Z.L."/>
            <person name="Xu J."/>
            <person name="Martin F.M."/>
        </authorList>
    </citation>
    <scope>NUCLEOTIDE SEQUENCE</scope>
    <source>
        <strain evidence="1">KUC20120723A-06</strain>
    </source>
</reference>
<organism evidence="1 2">
    <name type="scientific">Leucogyrophana mollusca</name>
    <dbReference type="NCBI Taxonomy" id="85980"/>
    <lineage>
        <taxon>Eukaryota</taxon>
        <taxon>Fungi</taxon>
        <taxon>Dikarya</taxon>
        <taxon>Basidiomycota</taxon>
        <taxon>Agaricomycotina</taxon>
        <taxon>Agaricomycetes</taxon>
        <taxon>Agaricomycetidae</taxon>
        <taxon>Boletales</taxon>
        <taxon>Boletales incertae sedis</taxon>
        <taxon>Leucogyrophana</taxon>
    </lineage>
</organism>
<gene>
    <name evidence="1" type="ORF">BV22DRAFT_1036930</name>
</gene>
<comment type="caution">
    <text evidence="1">The sequence shown here is derived from an EMBL/GenBank/DDBJ whole genome shotgun (WGS) entry which is preliminary data.</text>
</comment>
<sequence length="297" mass="32540">MTNETKITVTFIRHGESTDNLKSVWAGWKDAPLSNHGMNQARAMGQAFSNTHLTAIYASPLKRAFATAEALRDAQPKPLAINESPLLREQHFGIAEGKAWVLRMELGKTVEEYWANGEYPVLHKRHQRFPEGESRDELAERADEAIRQIVLPEIWQAARSGAQGVHLALVSHGLCISELVPALVKKGQNGMPAESYEGLMNTAWTRVAVSVKGTTEGEPLQFADDAAPALEVRVTDVNRHEHIDSIKRQKGGIGSAAHDPNQQDIRAFFGGGGMKKPVEAQEHSESNAGDEVGLSQE</sequence>
<protein>
    <submittedName>
        <fullName evidence="1">Phosphoglycerate mutase-like protein</fullName>
    </submittedName>
</protein>
<proteinExistence type="predicted"/>
<name>A0ACB8BAW2_9AGAM</name>
<keyword evidence="2" id="KW-1185">Reference proteome</keyword>
<dbReference type="Proteomes" id="UP000790709">
    <property type="component" value="Unassembled WGS sequence"/>
</dbReference>
<accession>A0ACB8BAW2</accession>
<evidence type="ECO:0000313" key="1">
    <source>
        <dbReference type="EMBL" id="KAH7922935.1"/>
    </source>
</evidence>
<dbReference type="EMBL" id="MU266467">
    <property type="protein sequence ID" value="KAH7922935.1"/>
    <property type="molecule type" value="Genomic_DNA"/>
</dbReference>
<evidence type="ECO:0000313" key="2">
    <source>
        <dbReference type="Proteomes" id="UP000790709"/>
    </source>
</evidence>